<name>A0A517YU29_9BACT</name>
<accession>A0A517YU29</accession>
<keyword evidence="5 7" id="KW-1133">Transmembrane helix</keyword>
<evidence type="ECO:0000256" key="5">
    <source>
        <dbReference type="ARBA" id="ARBA00022989"/>
    </source>
</evidence>
<dbReference type="Proteomes" id="UP000317369">
    <property type="component" value="Chromosome"/>
</dbReference>
<keyword evidence="6 7" id="KW-0472">Membrane</keyword>
<dbReference type="OrthoDB" id="9784202at2"/>
<dbReference type="GO" id="GO:0005886">
    <property type="term" value="C:plasma membrane"/>
    <property type="evidence" value="ECO:0007669"/>
    <property type="project" value="UniProtKB-SubCell"/>
</dbReference>
<keyword evidence="4 7" id="KW-0812">Transmembrane</keyword>
<gene>
    <name evidence="8" type="primary">rhtB_2</name>
    <name evidence="8" type="ORF">KS4_17840</name>
</gene>
<sequence length="203" mass="22479">MFIEFLVTSLIVILLPGTGVLYTITVGLRNGVRMSIFAALGCTFGIVPHVIACLTGLAVLLHASSVAFTAIKYIGVLYLFYMAWMTFKDREGMVIDDEKSMVKRDCLGVVRSGVLLNILNPKLSLFFLAFLPQFVPSYEVNPTFRMMWMALIFMGMTFVVFIGYGVFAAAARQYVISKPSVMAWLRRGFAATFGVLGVRLAID</sequence>
<dbReference type="InterPro" id="IPR001123">
    <property type="entry name" value="LeuE-type"/>
</dbReference>
<evidence type="ECO:0000256" key="3">
    <source>
        <dbReference type="ARBA" id="ARBA00022475"/>
    </source>
</evidence>
<dbReference type="PANTHER" id="PTHR30086:SF14">
    <property type="entry name" value="HOMOSERINE_HOMOSERINE LACTONE EFFLUX PROTEIN"/>
    <property type="match status" value="1"/>
</dbReference>
<dbReference type="GO" id="GO:0042970">
    <property type="term" value="F:homoserine transmembrane transporter activity"/>
    <property type="evidence" value="ECO:0007669"/>
    <property type="project" value="TreeGrafter"/>
</dbReference>
<dbReference type="PIRSF" id="PIRSF006324">
    <property type="entry name" value="LeuE"/>
    <property type="match status" value="1"/>
</dbReference>
<organism evidence="8 9">
    <name type="scientific">Poriferisphaera corsica</name>
    <dbReference type="NCBI Taxonomy" id="2528020"/>
    <lineage>
        <taxon>Bacteria</taxon>
        <taxon>Pseudomonadati</taxon>
        <taxon>Planctomycetota</taxon>
        <taxon>Phycisphaerae</taxon>
        <taxon>Phycisphaerales</taxon>
        <taxon>Phycisphaeraceae</taxon>
        <taxon>Poriferisphaera</taxon>
    </lineage>
</organism>
<feature type="transmembrane region" description="Helical" evidence="7">
    <location>
        <begin position="183"/>
        <end position="202"/>
    </location>
</feature>
<feature type="transmembrane region" description="Helical" evidence="7">
    <location>
        <begin position="108"/>
        <end position="135"/>
    </location>
</feature>
<dbReference type="AlphaFoldDB" id="A0A517YU29"/>
<dbReference type="KEGG" id="pcor:KS4_17840"/>
<keyword evidence="9" id="KW-1185">Reference proteome</keyword>
<evidence type="ECO:0000256" key="2">
    <source>
        <dbReference type="ARBA" id="ARBA00007928"/>
    </source>
</evidence>
<evidence type="ECO:0000313" key="9">
    <source>
        <dbReference type="Proteomes" id="UP000317369"/>
    </source>
</evidence>
<feature type="transmembrane region" description="Helical" evidence="7">
    <location>
        <begin position="6"/>
        <end position="24"/>
    </location>
</feature>
<dbReference type="PANTHER" id="PTHR30086">
    <property type="entry name" value="ARGININE EXPORTER PROTEIN ARGO"/>
    <property type="match status" value="1"/>
</dbReference>
<evidence type="ECO:0000256" key="4">
    <source>
        <dbReference type="ARBA" id="ARBA00022692"/>
    </source>
</evidence>
<dbReference type="Pfam" id="PF01810">
    <property type="entry name" value="LysE"/>
    <property type="match status" value="1"/>
</dbReference>
<reference evidence="8 9" key="1">
    <citation type="submission" date="2019-02" db="EMBL/GenBank/DDBJ databases">
        <title>Deep-cultivation of Planctomycetes and their phenomic and genomic characterization uncovers novel biology.</title>
        <authorList>
            <person name="Wiegand S."/>
            <person name="Jogler M."/>
            <person name="Boedeker C."/>
            <person name="Pinto D."/>
            <person name="Vollmers J."/>
            <person name="Rivas-Marin E."/>
            <person name="Kohn T."/>
            <person name="Peeters S.H."/>
            <person name="Heuer A."/>
            <person name="Rast P."/>
            <person name="Oberbeckmann S."/>
            <person name="Bunk B."/>
            <person name="Jeske O."/>
            <person name="Meyerdierks A."/>
            <person name="Storesund J.E."/>
            <person name="Kallscheuer N."/>
            <person name="Luecker S."/>
            <person name="Lage O.M."/>
            <person name="Pohl T."/>
            <person name="Merkel B.J."/>
            <person name="Hornburger P."/>
            <person name="Mueller R.-W."/>
            <person name="Bruemmer F."/>
            <person name="Labrenz M."/>
            <person name="Spormann A.M."/>
            <person name="Op den Camp H."/>
            <person name="Overmann J."/>
            <person name="Amann R."/>
            <person name="Jetten M.S.M."/>
            <person name="Mascher T."/>
            <person name="Medema M.H."/>
            <person name="Devos D.P."/>
            <person name="Kaster A.-K."/>
            <person name="Ovreas L."/>
            <person name="Rohde M."/>
            <person name="Galperin M.Y."/>
            <person name="Jogler C."/>
        </authorList>
    </citation>
    <scope>NUCLEOTIDE SEQUENCE [LARGE SCALE GENOMIC DNA]</scope>
    <source>
        <strain evidence="8 9">KS4</strain>
    </source>
</reference>
<feature type="transmembrane region" description="Helical" evidence="7">
    <location>
        <begin position="66"/>
        <end position="87"/>
    </location>
</feature>
<proteinExistence type="inferred from homology"/>
<comment type="similarity">
    <text evidence="2">Belongs to the Rht family.</text>
</comment>
<dbReference type="RefSeq" id="WP_145076995.1">
    <property type="nucleotide sequence ID" value="NZ_CP036425.1"/>
</dbReference>
<evidence type="ECO:0000256" key="6">
    <source>
        <dbReference type="ARBA" id="ARBA00023136"/>
    </source>
</evidence>
<evidence type="ECO:0000256" key="7">
    <source>
        <dbReference type="SAM" id="Phobius"/>
    </source>
</evidence>
<feature type="transmembrane region" description="Helical" evidence="7">
    <location>
        <begin position="147"/>
        <end position="171"/>
    </location>
</feature>
<comment type="subcellular location">
    <subcellularLocation>
        <location evidence="1">Cell membrane</location>
        <topology evidence="1">Multi-pass membrane protein</topology>
    </subcellularLocation>
</comment>
<evidence type="ECO:0000256" key="1">
    <source>
        <dbReference type="ARBA" id="ARBA00004651"/>
    </source>
</evidence>
<evidence type="ECO:0000313" key="8">
    <source>
        <dbReference type="EMBL" id="QDU33728.1"/>
    </source>
</evidence>
<feature type="transmembrane region" description="Helical" evidence="7">
    <location>
        <begin position="36"/>
        <end position="60"/>
    </location>
</feature>
<dbReference type="EMBL" id="CP036425">
    <property type="protein sequence ID" value="QDU33728.1"/>
    <property type="molecule type" value="Genomic_DNA"/>
</dbReference>
<protein>
    <submittedName>
        <fullName evidence="8">Homoserine/homoserine lactone efflux protein</fullName>
    </submittedName>
</protein>
<keyword evidence="3" id="KW-1003">Cell membrane</keyword>